<feature type="transmembrane region" description="Helical" evidence="6">
    <location>
        <begin position="278"/>
        <end position="302"/>
    </location>
</feature>
<evidence type="ECO:0000313" key="9">
    <source>
        <dbReference type="Proteomes" id="UP000310754"/>
    </source>
</evidence>
<dbReference type="InterPro" id="IPR008457">
    <property type="entry name" value="Cu-R_CopD_dom"/>
</dbReference>
<evidence type="ECO:0000256" key="5">
    <source>
        <dbReference type="ARBA" id="ARBA00023136"/>
    </source>
</evidence>
<reference evidence="8 9" key="1">
    <citation type="submission" date="2019-04" db="EMBL/GenBank/DDBJ databases">
        <title>Rhizobium terrae sp. nov., isolated from a paddy soil.</title>
        <authorList>
            <person name="Lin S.-Y."/>
            <person name="Hameed A."/>
            <person name="Huang H.-I."/>
            <person name="Young C.-C."/>
        </authorList>
    </citation>
    <scope>NUCLEOTIDE SEQUENCE [LARGE SCALE GENOMIC DNA]</scope>
    <source>
        <strain evidence="8 9">CC-HIH110</strain>
    </source>
</reference>
<evidence type="ECO:0000313" key="8">
    <source>
        <dbReference type="EMBL" id="THF50186.1"/>
    </source>
</evidence>
<dbReference type="NCBIfam" id="NF033808">
    <property type="entry name" value="copper_CopD"/>
    <property type="match status" value="1"/>
</dbReference>
<dbReference type="PANTHER" id="PTHR34820:SF4">
    <property type="entry name" value="INNER MEMBRANE PROTEIN YEBZ"/>
    <property type="match status" value="1"/>
</dbReference>
<feature type="transmembrane region" description="Helical" evidence="6">
    <location>
        <begin position="105"/>
        <end position="122"/>
    </location>
</feature>
<feature type="transmembrane region" description="Helical" evidence="6">
    <location>
        <begin position="246"/>
        <end position="266"/>
    </location>
</feature>
<accession>A0A4S3ZWE6</accession>
<dbReference type="GO" id="GO:0006825">
    <property type="term" value="P:copper ion transport"/>
    <property type="evidence" value="ECO:0007669"/>
    <property type="project" value="InterPro"/>
</dbReference>
<organism evidence="8 9">
    <name type="scientific">Allorhizobium terrae</name>
    <dbReference type="NCBI Taxonomy" id="1848972"/>
    <lineage>
        <taxon>Bacteria</taxon>
        <taxon>Pseudomonadati</taxon>
        <taxon>Pseudomonadota</taxon>
        <taxon>Alphaproteobacteria</taxon>
        <taxon>Hyphomicrobiales</taxon>
        <taxon>Rhizobiaceae</taxon>
        <taxon>Rhizobium/Agrobacterium group</taxon>
        <taxon>Allorhizobium</taxon>
    </lineage>
</organism>
<dbReference type="Proteomes" id="UP000310754">
    <property type="component" value="Unassembled WGS sequence"/>
</dbReference>
<keyword evidence="9" id="KW-1185">Reference proteome</keyword>
<dbReference type="InterPro" id="IPR047689">
    <property type="entry name" value="CopD"/>
</dbReference>
<comment type="subcellular location">
    <subcellularLocation>
        <location evidence="1">Cell membrane</location>
        <topology evidence="1">Multi-pass membrane protein</topology>
    </subcellularLocation>
</comment>
<evidence type="ECO:0000256" key="3">
    <source>
        <dbReference type="ARBA" id="ARBA00022692"/>
    </source>
</evidence>
<protein>
    <submittedName>
        <fullName evidence="8">Copper homeostasis membrane protein CopD</fullName>
    </submittedName>
</protein>
<feature type="transmembrane region" description="Helical" evidence="6">
    <location>
        <begin position="129"/>
        <end position="146"/>
    </location>
</feature>
<comment type="caution">
    <text evidence="8">The sequence shown here is derived from an EMBL/GenBank/DDBJ whole genome shotgun (WGS) entry which is preliminary data.</text>
</comment>
<dbReference type="InterPro" id="IPR032694">
    <property type="entry name" value="CopC/D"/>
</dbReference>
<evidence type="ECO:0000256" key="2">
    <source>
        <dbReference type="ARBA" id="ARBA00022475"/>
    </source>
</evidence>
<evidence type="ECO:0000256" key="1">
    <source>
        <dbReference type="ARBA" id="ARBA00004651"/>
    </source>
</evidence>
<dbReference type="EMBL" id="SSOA01000004">
    <property type="protein sequence ID" value="THF50186.1"/>
    <property type="molecule type" value="Genomic_DNA"/>
</dbReference>
<feature type="domain" description="Copper resistance protein D" evidence="7">
    <location>
        <begin position="199"/>
        <end position="298"/>
    </location>
</feature>
<feature type="transmembrane region" description="Helical" evidence="6">
    <location>
        <begin position="62"/>
        <end position="85"/>
    </location>
</feature>
<proteinExistence type="predicted"/>
<evidence type="ECO:0000256" key="4">
    <source>
        <dbReference type="ARBA" id="ARBA00022989"/>
    </source>
</evidence>
<keyword evidence="5 6" id="KW-0472">Membrane</keyword>
<dbReference type="GO" id="GO:0005886">
    <property type="term" value="C:plasma membrane"/>
    <property type="evidence" value="ECO:0007669"/>
    <property type="project" value="UniProtKB-SubCell"/>
</dbReference>
<keyword evidence="3 6" id="KW-0812">Transmembrane</keyword>
<feature type="transmembrane region" description="Helical" evidence="6">
    <location>
        <begin position="166"/>
        <end position="185"/>
    </location>
</feature>
<keyword evidence="4 6" id="KW-1133">Transmembrane helix</keyword>
<keyword evidence="2" id="KW-1003">Cell membrane</keyword>
<sequence length="305" mass="32734">MQGQHQFHHQAVTPDQALIICRFVVDGCALLLWGAHAYLWAGVAPALAAKLQRQLNSLTASAVSLLLVSAACKIPLTAAMLGDGWSDAANLSLIHDLVMDTESGWALAVQMLLALVLTITYLSLPGFRLVCLTVGAGLFLASLTMSGHAAMHSGLLGLLHPLNDGLHVLAVGAWIGALFPVFLLLKRPVKGEDWEASIAALMRFSTFGHGAVALTLVTGVLNSWMILGRVWLDVTVPYQRLLQLKIVVALIMVIIACINRYGFVPLMSDDRNRALRLLRLGTVLEIGLAIIAIALVAVFGVMEPR</sequence>
<dbReference type="Pfam" id="PF05425">
    <property type="entry name" value="CopD"/>
    <property type="match status" value="1"/>
</dbReference>
<evidence type="ECO:0000256" key="6">
    <source>
        <dbReference type="SAM" id="Phobius"/>
    </source>
</evidence>
<dbReference type="AlphaFoldDB" id="A0A4S3ZWE6"/>
<gene>
    <name evidence="8" type="primary">copD</name>
    <name evidence="8" type="ORF">E6C51_10560</name>
</gene>
<evidence type="ECO:0000259" key="7">
    <source>
        <dbReference type="Pfam" id="PF05425"/>
    </source>
</evidence>
<name>A0A4S3ZWE6_9HYPH</name>
<dbReference type="PANTHER" id="PTHR34820">
    <property type="entry name" value="INNER MEMBRANE PROTEIN YEBZ"/>
    <property type="match status" value="1"/>
</dbReference>
<feature type="transmembrane region" description="Helical" evidence="6">
    <location>
        <begin position="206"/>
        <end position="226"/>
    </location>
</feature>